<dbReference type="PANTHER" id="PTHR16166:SF93">
    <property type="entry name" value="INTERMEMBRANE LIPID TRANSFER PROTEIN VPS13"/>
    <property type="match status" value="1"/>
</dbReference>
<protein>
    <submittedName>
        <fullName evidence="3">Glycosyltransferase family 1 protein</fullName>
    </submittedName>
</protein>
<dbReference type="GO" id="GO:0045053">
    <property type="term" value="P:protein retention in Golgi apparatus"/>
    <property type="evidence" value="ECO:0007669"/>
    <property type="project" value="TreeGrafter"/>
</dbReference>
<sequence>MTASNRSNNGEVESSSHLNVETMSNADLYCITPPAYAMSAGDNEVSIEVQDVQDEKAGPPQTPPPTRDANTQDPISTSADEPITPTPRHPDLPPPALPIFIHVDEPNAPASRYPDHPPPIYISAAAINAAAIHVKRCSILPNRPAAWLVKRKNLALSALVAAVLTKEGIIRQKDLELIPPSAGIKRDPADPMSAVLFATYDTVSDVLLGLVEGPVEAYRQFTPVSKHEGKPEEGPAATVNPEVQEYSGREESAPLRKRRVSERSTASTLEAPHDGQPKPSSYMVIDASSSPASTIHTVKQVAIGTGKGFGRIVGAGLKSPMTFTHALTRGFHNTPKLYGDEVREYENVTDLKSGMRVSAKGFGYGIYDGVSDLLMHPIQGARKQGVEGFVKGMGKGIGGIICKPTAGACGIVGYTSVGVYKEIQSIKNKGKNSLAETIRLQGESEWNQSTEQMRLEVVSRWCHVTMQQHRS</sequence>
<keyword evidence="4" id="KW-1185">Reference proteome</keyword>
<proteinExistence type="inferred from homology"/>
<dbReference type="InterPro" id="IPR026847">
    <property type="entry name" value="VPS13"/>
</dbReference>
<dbReference type="GO" id="GO:0006623">
    <property type="term" value="P:protein targeting to vacuole"/>
    <property type="evidence" value="ECO:0007669"/>
    <property type="project" value="TreeGrafter"/>
</dbReference>
<evidence type="ECO:0000256" key="1">
    <source>
        <dbReference type="ARBA" id="ARBA00006545"/>
    </source>
</evidence>
<feature type="region of interest" description="Disordered" evidence="2">
    <location>
        <begin position="41"/>
        <end position="94"/>
    </location>
</feature>
<organism evidence="3 4">
    <name type="scientific">Zopfia rhizophila CBS 207.26</name>
    <dbReference type="NCBI Taxonomy" id="1314779"/>
    <lineage>
        <taxon>Eukaryota</taxon>
        <taxon>Fungi</taxon>
        <taxon>Dikarya</taxon>
        <taxon>Ascomycota</taxon>
        <taxon>Pezizomycotina</taxon>
        <taxon>Dothideomycetes</taxon>
        <taxon>Dothideomycetes incertae sedis</taxon>
        <taxon>Zopfiaceae</taxon>
        <taxon>Zopfia</taxon>
    </lineage>
</organism>
<feature type="compositionally biased region" description="Polar residues" evidence="2">
    <location>
        <begin position="68"/>
        <end position="79"/>
    </location>
</feature>
<evidence type="ECO:0000313" key="3">
    <source>
        <dbReference type="EMBL" id="KAF2193276.1"/>
    </source>
</evidence>
<reference evidence="3" key="1">
    <citation type="journal article" date="2020" name="Stud. Mycol.">
        <title>101 Dothideomycetes genomes: a test case for predicting lifestyles and emergence of pathogens.</title>
        <authorList>
            <person name="Haridas S."/>
            <person name="Albert R."/>
            <person name="Binder M."/>
            <person name="Bloem J."/>
            <person name="Labutti K."/>
            <person name="Salamov A."/>
            <person name="Andreopoulos B."/>
            <person name="Baker S."/>
            <person name="Barry K."/>
            <person name="Bills G."/>
            <person name="Bluhm B."/>
            <person name="Cannon C."/>
            <person name="Castanera R."/>
            <person name="Culley D."/>
            <person name="Daum C."/>
            <person name="Ezra D."/>
            <person name="Gonzalez J."/>
            <person name="Henrissat B."/>
            <person name="Kuo A."/>
            <person name="Liang C."/>
            <person name="Lipzen A."/>
            <person name="Lutzoni F."/>
            <person name="Magnuson J."/>
            <person name="Mondo S."/>
            <person name="Nolan M."/>
            <person name="Ohm R."/>
            <person name="Pangilinan J."/>
            <person name="Park H.-J."/>
            <person name="Ramirez L."/>
            <person name="Alfaro M."/>
            <person name="Sun H."/>
            <person name="Tritt A."/>
            <person name="Yoshinaga Y."/>
            <person name="Zwiers L.-H."/>
            <person name="Turgeon B."/>
            <person name="Goodwin S."/>
            <person name="Spatafora J."/>
            <person name="Crous P."/>
            <person name="Grigoriev I."/>
        </authorList>
    </citation>
    <scope>NUCLEOTIDE SEQUENCE</scope>
    <source>
        <strain evidence="3">CBS 207.26</strain>
    </source>
</reference>
<evidence type="ECO:0000313" key="4">
    <source>
        <dbReference type="Proteomes" id="UP000800200"/>
    </source>
</evidence>
<gene>
    <name evidence="3" type="ORF">K469DRAFT_619974</name>
</gene>
<accession>A0A6A6ETQ8</accession>
<dbReference type="Proteomes" id="UP000800200">
    <property type="component" value="Unassembled WGS sequence"/>
</dbReference>
<dbReference type="GO" id="GO:0016740">
    <property type="term" value="F:transferase activity"/>
    <property type="evidence" value="ECO:0007669"/>
    <property type="project" value="UniProtKB-KW"/>
</dbReference>
<evidence type="ECO:0000256" key="2">
    <source>
        <dbReference type="SAM" id="MobiDB-lite"/>
    </source>
</evidence>
<dbReference type="PANTHER" id="PTHR16166">
    <property type="entry name" value="VACUOLAR PROTEIN SORTING-ASSOCIATED PROTEIN VPS13"/>
    <property type="match status" value="1"/>
</dbReference>
<name>A0A6A6ETQ8_9PEZI</name>
<keyword evidence="3" id="KW-0808">Transferase</keyword>
<dbReference type="AlphaFoldDB" id="A0A6A6ETQ8"/>
<feature type="compositionally biased region" description="Pro residues" evidence="2">
    <location>
        <begin position="84"/>
        <end position="94"/>
    </location>
</feature>
<comment type="similarity">
    <text evidence="1">Belongs to the VPS13 family.</text>
</comment>
<feature type="region of interest" description="Disordered" evidence="2">
    <location>
        <begin position="223"/>
        <end position="283"/>
    </location>
</feature>
<dbReference type="OrthoDB" id="428159at2759"/>
<dbReference type="EMBL" id="ML994614">
    <property type="protein sequence ID" value="KAF2193276.1"/>
    <property type="molecule type" value="Genomic_DNA"/>
</dbReference>